<dbReference type="Gene3D" id="3.40.980.10">
    <property type="entry name" value="MoaB/Mog-like domain"/>
    <property type="match status" value="1"/>
</dbReference>
<dbReference type="Pfam" id="PF00994">
    <property type="entry name" value="MoCF_biosynth"/>
    <property type="match status" value="1"/>
</dbReference>
<evidence type="ECO:0000256" key="4">
    <source>
        <dbReference type="ARBA" id="ARBA00023150"/>
    </source>
</evidence>
<dbReference type="InterPro" id="IPR001453">
    <property type="entry name" value="MoaB/Mog_dom"/>
</dbReference>
<evidence type="ECO:0000256" key="5">
    <source>
        <dbReference type="PIRNR" id="PIRNR006443"/>
    </source>
</evidence>
<dbReference type="KEGG" id="hdi:HDIA_1146"/>
<dbReference type="PIRSF" id="PIRSF006443">
    <property type="entry name" value="MoaB"/>
    <property type="match status" value="1"/>
</dbReference>
<dbReference type="PANTHER" id="PTHR43232">
    <property type="entry name" value="MOLYBDENUM COFACTOR BIOSYNTHESIS PROTEIN B"/>
    <property type="match status" value="1"/>
</dbReference>
<name>A0A2C9D2X9_9HYPH</name>
<comment type="pathway">
    <text evidence="1 5">Cofactor biosynthesis; molybdopterin biosynthesis.</text>
</comment>
<gene>
    <name evidence="7" type="primary">moaB</name>
    <name evidence="7" type="ORF">HDIA_1146</name>
</gene>
<dbReference type="InterPro" id="IPR012245">
    <property type="entry name" value="MoaB"/>
</dbReference>
<dbReference type="SUPFAM" id="SSF53218">
    <property type="entry name" value="Molybdenum cofactor biosynthesis proteins"/>
    <property type="match status" value="1"/>
</dbReference>
<dbReference type="RefSeq" id="WP_099558729.1">
    <property type="nucleotide sequence ID" value="NZ_LT960614.1"/>
</dbReference>
<accession>A0A2C9D2X9</accession>
<evidence type="ECO:0000259" key="6">
    <source>
        <dbReference type="SMART" id="SM00852"/>
    </source>
</evidence>
<feature type="domain" description="MoaB/Mog" evidence="6">
    <location>
        <begin position="17"/>
        <end position="161"/>
    </location>
</feature>
<protein>
    <recommendedName>
        <fullName evidence="3 5">Molybdenum cofactor biosynthesis protein B</fullName>
    </recommendedName>
</protein>
<sequence>MATGLDESRPFIALSIAVVTVSDSRSLEDDKSGRTLADRIEAAGHRLHSRHIVTDDVEAIQEVARQLIADPAIDVLITTGGTGFTGRDVTPEAMTPLFEKTMDGFSTIFHQISYNKIGTSTIQSRATGGVANATYIFVLPGSPGACKDAWDGILKGQLDYRHMPCNFVEIMPRLDEHLKRGKLKTEKA</sequence>
<comment type="function">
    <text evidence="5">May be involved in the biosynthesis of molybdopterin.</text>
</comment>
<dbReference type="PROSITE" id="PS01078">
    <property type="entry name" value="MOCF_BIOSYNTHESIS_1"/>
    <property type="match status" value="1"/>
</dbReference>
<evidence type="ECO:0000256" key="2">
    <source>
        <dbReference type="ARBA" id="ARBA00006112"/>
    </source>
</evidence>
<evidence type="ECO:0000256" key="1">
    <source>
        <dbReference type="ARBA" id="ARBA00005046"/>
    </source>
</evidence>
<dbReference type="GO" id="GO:0006777">
    <property type="term" value="P:Mo-molybdopterin cofactor biosynthetic process"/>
    <property type="evidence" value="ECO:0007669"/>
    <property type="project" value="UniProtKB-UniRule"/>
</dbReference>
<dbReference type="AlphaFoldDB" id="A0A2C9D2X9"/>
<dbReference type="UniPathway" id="UPA00344"/>
<keyword evidence="8" id="KW-1185">Reference proteome</keyword>
<dbReference type="PANTHER" id="PTHR43232:SF2">
    <property type="entry name" value="MOLYBDENUM COFACTOR BIOSYNTHESIS PROTEIN B"/>
    <property type="match status" value="1"/>
</dbReference>
<comment type="similarity">
    <text evidence="2 5">Belongs to the MoaB/Mog family.</text>
</comment>
<dbReference type="Proteomes" id="UP000223606">
    <property type="component" value="Chromosome 1"/>
</dbReference>
<dbReference type="CDD" id="cd00886">
    <property type="entry name" value="MogA_MoaB"/>
    <property type="match status" value="1"/>
</dbReference>
<dbReference type="EMBL" id="LT960614">
    <property type="protein sequence ID" value="SON54687.1"/>
    <property type="molecule type" value="Genomic_DNA"/>
</dbReference>
<evidence type="ECO:0000313" key="7">
    <source>
        <dbReference type="EMBL" id="SON54687.1"/>
    </source>
</evidence>
<dbReference type="InterPro" id="IPR008284">
    <property type="entry name" value="MoCF_biosynth_CS"/>
</dbReference>
<dbReference type="OrthoDB" id="9784492at2"/>
<keyword evidence="4 5" id="KW-0501">Molybdenum cofactor biosynthesis</keyword>
<dbReference type="InterPro" id="IPR013484">
    <property type="entry name" value="MoaB_proteobac"/>
</dbReference>
<evidence type="ECO:0000256" key="3">
    <source>
        <dbReference type="ARBA" id="ARBA00015262"/>
    </source>
</evidence>
<proteinExistence type="inferred from homology"/>
<dbReference type="InterPro" id="IPR036425">
    <property type="entry name" value="MoaB/Mog-like_dom_sf"/>
</dbReference>
<dbReference type="NCBIfam" id="TIGR02667">
    <property type="entry name" value="moaB_proteo"/>
    <property type="match status" value="1"/>
</dbReference>
<dbReference type="GO" id="GO:0005829">
    <property type="term" value="C:cytosol"/>
    <property type="evidence" value="ECO:0007669"/>
    <property type="project" value="TreeGrafter"/>
</dbReference>
<reference evidence="8" key="1">
    <citation type="submission" date="2017-09" db="EMBL/GenBank/DDBJ databases">
        <title>Genome sequence of Nannocystis excedens DSM 71.</title>
        <authorList>
            <person name="Blom J."/>
        </authorList>
    </citation>
    <scope>NUCLEOTIDE SEQUENCE [LARGE SCALE GENOMIC DNA]</scope>
    <source>
        <strain evidence="8">type strain: E19</strain>
    </source>
</reference>
<dbReference type="NCBIfam" id="TIGR00177">
    <property type="entry name" value="molyb_syn"/>
    <property type="match status" value="1"/>
</dbReference>
<evidence type="ECO:0000313" key="8">
    <source>
        <dbReference type="Proteomes" id="UP000223606"/>
    </source>
</evidence>
<dbReference type="SMART" id="SM00852">
    <property type="entry name" value="MoCF_biosynth"/>
    <property type="match status" value="1"/>
</dbReference>
<organism evidence="7 8">
    <name type="scientific">Hartmannibacter diazotrophicus</name>
    <dbReference type="NCBI Taxonomy" id="1482074"/>
    <lineage>
        <taxon>Bacteria</taxon>
        <taxon>Pseudomonadati</taxon>
        <taxon>Pseudomonadota</taxon>
        <taxon>Alphaproteobacteria</taxon>
        <taxon>Hyphomicrobiales</taxon>
        <taxon>Pleomorphomonadaceae</taxon>
        <taxon>Hartmannibacter</taxon>
    </lineage>
</organism>